<proteinExistence type="predicted"/>
<gene>
    <name evidence="4" type="ORF">SAMN05443637_10994</name>
</gene>
<sequence>MTHYFESPTGPAGPLGSVRLTVGSRELELATAAGVFARDGLDKGTAVLLEHAPPPPMTGHLLDLGCGYGPIALTLAVRCPRATVWAVDVNERARELCAANAEAAGLRNVRVVEDVPEEVRFAAIWSNPPIRIGKQALHELLLRWLARLTERGAAIMVVQKNLGSDSLQRWLTESGWPTERLTSRHGFRVLRTRRVTG</sequence>
<evidence type="ECO:0000313" key="4">
    <source>
        <dbReference type="EMBL" id="SHK63451.1"/>
    </source>
</evidence>
<dbReference type="PANTHER" id="PTHR47816:SF4">
    <property type="entry name" value="RIBOSOMAL RNA SMALL SUBUNIT METHYLTRANSFERASE C"/>
    <property type="match status" value="1"/>
</dbReference>
<dbReference type="GO" id="GO:0032259">
    <property type="term" value="P:methylation"/>
    <property type="evidence" value="ECO:0007669"/>
    <property type="project" value="UniProtKB-KW"/>
</dbReference>
<accession>A0A1M6U2R5</accession>
<dbReference type="InterPro" id="IPR029063">
    <property type="entry name" value="SAM-dependent_MTases_sf"/>
</dbReference>
<dbReference type="InterPro" id="IPR007848">
    <property type="entry name" value="Small_mtfrase_dom"/>
</dbReference>
<dbReference type="Proteomes" id="UP000184363">
    <property type="component" value="Unassembled WGS sequence"/>
</dbReference>
<evidence type="ECO:0000256" key="2">
    <source>
        <dbReference type="ARBA" id="ARBA00022679"/>
    </source>
</evidence>
<name>A0A1M6U2R5_PSETH</name>
<evidence type="ECO:0000256" key="1">
    <source>
        <dbReference type="ARBA" id="ARBA00022603"/>
    </source>
</evidence>
<dbReference type="STRING" id="1848.SAMN05443637_10994"/>
<evidence type="ECO:0000313" key="5">
    <source>
        <dbReference type="Proteomes" id="UP000184363"/>
    </source>
</evidence>
<dbReference type="Gene3D" id="3.40.50.150">
    <property type="entry name" value="Vaccinia Virus protein VP39"/>
    <property type="match status" value="1"/>
</dbReference>
<dbReference type="RefSeq" id="WP_073457408.1">
    <property type="nucleotide sequence ID" value="NZ_CALGVN010000044.1"/>
</dbReference>
<dbReference type="PANTHER" id="PTHR47816">
    <property type="entry name" value="RIBOSOMAL RNA SMALL SUBUNIT METHYLTRANSFERASE C"/>
    <property type="match status" value="1"/>
</dbReference>
<dbReference type="GO" id="GO:0008757">
    <property type="term" value="F:S-adenosylmethionine-dependent methyltransferase activity"/>
    <property type="evidence" value="ECO:0007669"/>
    <property type="project" value="InterPro"/>
</dbReference>
<dbReference type="AlphaFoldDB" id="A0A1M6U2R5"/>
<reference evidence="4 5" key="1">
    <citation type="submission" date="2016-11" db="EMBL/GenBank/DDBJ databases">
        <authorList>
            <person name="Jaros S."/>
            <person name="Januszkiewicz K."/>
            <person name="Wedrychowicz H."/>
        </authorList>
    </citation>
    <scope>NUCLEOTIDE SEQUENCE [LARGE SCALE GENOMIC DNA]</scope>
    <source>
        <strain evidence="4 5">DSM 43832</strain>
    </source>
</reference>
<keyword evidence="5" id="KW-1185">Reference proteome</keyword>
<dbReference type="InterPro" id="IPR046977">
    <property type="entry name" value="RsmC/RlmG"/>
</dbReference>
<dbReference type="Pfam" id="PF05175">
    <property type="entry name" value="MTS"/>
    <property type="match status" value="1"/>
</dbReference>
<organism evidence="4 5">
    <name type="scientific">Pseudonocardia thermophila</name>
    <dbReference type="NCBI Taxonomy" id="1848"/>
    <lineage>
        <taxon>Bacteria</taxon>
        <taxon>Bacillati</taxon>
        <taxon>Actinomycetota</taxon>
        <taxon>Actinomycetes</taxon>
        <taxon>Pseudonocardiales</taxon>
        <taxon>Pseudonocardiaceae</taxon>
        <taxon>Pseudonocardia</taxon>
    </lineage>
</organism>
<dbReference type="OrthoDB" id="9764961at2"/>
<keyword evidence="2 4" id="KW-0808">Transferase</keyword>
<feature type="domain" description="Methyltransferase small" evidence="3">
    <location>
        <begin position="27"/>
        <end position="190"/>
    </location>
</feature>
<dbReference type="CDD" id="cd02440">
    <property type="entry name" value="AdoMet_MTases"/>
    <property type="match status" value="1"/>
</dbReference>
<dbReference type="EMBL" id="FRAP01000009">
    <property type="protein sequence ID" value="SHK63451.1"/>
    <property type="molecule type" value="Genomic_DNA"/>
</dbReference>
<protein>
    <submittedName>
        <fullName evidence="4">Methyltransferase small domain-containing protein</fullName>
    </submittedName>
</protein>
<keyword evidence="1 4" id="KW-0489">Methyltransferase</keyword>
<evidence type="ECO:0000259" key="3">
    <source>
        <dbReference type="Pfam" id="PF05175"/>
    </source>
</evidence>
<dbReference type="SUPFAM" id="SSF53335">
    <property type="entry name" value="S-adenosyl-L-methionine-dependent methyltransferases"/>
    <property type="match status" value="1"/>
</dbReference>